<evidence type="ECO:0000313" key="2">
    <source>
        <dbReference type="Proteomes" id="UP000284842"/>
    </source>
</evidence>
<evidence type="ECO:0000313" key="1">
    <source>
        <dbReference type="EMBL" id="PPR03701.1"/>
    </source>
</evidence>
<sequence length="489" mass="55292">MLDLIPTPPSLTSALPPEVLGHITNILADSLNISNVKDLKSLALVCKAFLPFCTALIFSQIDASGRFENGRYRTQGQRLRRLSQVFTANPKLPKHVRKLEVHLDGGKESYELYVRYQNTILGFPNLIYLSSGAMAKPGPGSAVLAWQWRMIEHYLAQNTLCGLRIQSMADLDFEKVLGCASLREISLTGVQISSSIATTPSILGNNIFKIQIYGHSLFPLSVLSHLPCLKALSLTHVKVIPSSLSEARCPSMMLESLCLYLKSIDDLRAFCDFYKHHAQISGSRPFEHLQKFKTHIRDVEEAIISQTLLQDVKYLVSLDIHCMCYIDAQPNLLLEHHFQATFSRLTSFDLKIGLRKDSNSDQVLLYEQTMSLVCGLFERIPHMNVLETVSIFVKDDGWHYQEDEMDPTNIPTNPWGELAYMLASPQRFPRLHHVDFSLVLGYYYTSTRETTSITSWKPENAPETPFSFLIASMVSLGHRLGDEFNLFIF</sequence>
<dbReference type="AlphaFoldDB" id="A0A409YKW5"/>
<gene>
    <name evidence="1" type="ORF">CVT24_007422</name>
</gene>
<evidence type="ECO:0008006" key="3">
    <source>
        <dbReference type="Google" id="ProtNLM"/>
    </source>
</evidence>
<dbReference type="Proteomes" id="UP000284842">
    <property type="component" value="Unassembled WGS sequence"/>
</dbReference>
<keyword evidence="2" id="KW-1185">Reference proteome</keyword>
<reference evidence="1 2" key="1">
    <citation type="journal article" date="2018" name="Evol. Lett.">
        <title>Horizontal gene cluster transfer increased hallucinogenic mushroom diversity.</title>
        <authorList>
            <person name="Reynolds H.T."/>
            <person name="Vijayakumar V."/>
            <person name="Gluck-Thaler E."/>
            <person name="Korotkin H.B."/>
            <person name="Matheny P.B."/>
            <person name="Slot J.C."/>
        </authorList>
    </citation>
    <scope>NUCLEOTIDE SEQUENCE [LARGE SCALE GENOMIC DNA]</scope>
    <source>
        <strain evidence="1 2">2629</strain>
    </source>
</reference>
<name>A0A409YKW5_9AGAR</name>
<proteinExistence type="predicted"/>
<dbReference type="EMBL" id="NHTK01001033">
    <property type="protein sequence ID" value="PPR03701.1"/>
    <property type="molecule type" value="Genomic_DNA"/>
</dbReference>
<dbReference type="OrthoDB" id="3119340at2759"/>
<comment type="caution">
    <text evidence="1">The sequence shown here is derived from an EMBL/GenBank/DDBJ whole genome shotgun (WGS) entry which is preliminary data.</text>
</comment>
<dbReference type="InParanoid" id="A0A409YKW5"/>
<protein>
    <recommendedName>
        <fullName evidence="3">F-box domain-containing protein</fullName>
    </recommendedName>
</protein>
<accession>A0A409YKW5</accession>
<organism evidence="1 2">
    <name type="scientific">Panaeolus cyanescens</name>
    <dbReference type="NCBI Taxonomy" id="181874"/>
    <lineage>
        <taxon>Eukaryota</taxon>
        <taxon>Fungi</taxon>
        <taxon>Dikarya</taxon>
        <taxon>Basidiomycota</taxon>
        <taxon>Agaricomycotina</taxon>
        <taxon>Agaricomycetes</taxon>
        <taxon>Agaricomycetidae</taxon>
        <taxon>Agaricales</taxon>
        <taxon>Agaricineae</taxon>
        <taxon>Galeropsidaceae</taxon>
        <taxon>Panaeolus</taxon>
    </lineage>
</organism>